<accession>A0A410DPU8</accession>
<sequence length="138" mass="16217">MNYIIKPYDSIGMISLGMSRESVREIFDNKFREFRKNQFSENTTDDFMYCHVYYDTNNICEAVELFEPAEVSFNEFEILGVSYNLVEEFFRKLDNSIDINDAGFTSYKYGIGIFAPYAIDEPEEPVESVIVFKQGYYE</sequence>
<name>A0A410DPU8_9CLOT</name>
<dbReference type="OrthoDB" id="5690804at2"/>
<dbReference type="KEGG" id="cmah:C1I91_05055"/>
<keyword evidence="2" id="KW-1185">Reference proteome</keyword>
<gene>
    <name evidence="1" type="ORF">C1I91_05055</name>
</gene>
<evidence type="ECO:0000313" key="2">
    <source>
        <dbReference type="Proteomes" id="UP000286268"/>
    </source>
</evidence>
<dbReference type="Proteomes" id="UP000286268">
    <property type="component" value="Chromosome"/>
</dbReference>
<proteinExistence type="predicted"/>
<dbReference type="AlphaFoldDB" id="A0A410DPU8"/>
<evidence type="ECO:0000313" key="1">
    <source>
        <dbReference type="EMBL" id="QAA31082.1"/>
    </source>
</evidence>
<protein>
    <submittedName>
        <fullName evidence="1">Uncharacterized protein</fullName>
    </submittedName>
</protein>
<dbReference type="EMBL" id="CP025746">
    <property type="protein sequence ID" value="QAA31082.1"/>
    <property type="molecule type" value="Genomic_DNA"/>
</dbReference>
<organism evidence="1 2">
    <name type="scientific">Clostridium manihotivorum</name>
    <dbReference type="NCBI Taxonomy" id="2320868"/>
    <lineage>
        <taxon>Bacteria</taxon>
        <taxon>Bacillati</taxon>
        <taxon>Bacillota</taxon>
        <taxon>Clostridia</taxon>
        <taxon>Eubacteriales</taxon>
        <taxon>Clostridiaceae</taxon>
        <taxon>Clostridium</taxon>
    </lineage>
</organism>
<reference evidence="1 2" key="1">
    <citation type="submission" date="2018-01" db="EMBL/GenBank/DDBJ databases">
        <title>Genome Sequencing and Assembly of Anaerobacter polyendosporus strain CT4.</title>
        <authorList>
            <person name="Tachaapaikoon C."/>
            <person name="Sutheeworapong S."/>
            <person name="Jenjaroenpun P."/>
            <person name="Wongsurawat T."/>
            <person name="Nookeaw I."/>
            <person name="Cheawchanlertfa P."/>
            <person name="Kosugi A."/>
            <person name="Cheevadhanarak S."/>
            <person name="Ratanakhanokchai K."/>
        </authorList>
    </citation>
    <scope>NUCLEOTIDE SEQUENCE [LARGE SCALE GENOMIC DNA]</scope>
    <source>
        <strain evidence="1 2">CT4</strain>
    </source>
</reference>
<dbReference type="RefSeq" id="WP_128211712.1">
    <property type="nucleotide sequence ID" value="NZ_CP025746.1"/>
</dbReference>